<proteinExistence type="predicted"/>
<feature type="transmembrane region" description="Helical" evidence="1">
    <location>
        <begin position="125"/>
        <end position="144"/>
    </location>
</feature>
<name>A0A6C0D1Y3_9ZZZZ</name>
<feature type="transmembrane region" description="Helical" evidence="1">
    <location>
        <begin position="96"/>
        <end position="118"/>
    </location>
</feature>
<evidence type="ECO:0000256" key="1">
    <source>
        <dbReference type="SAM" id="Phobius"/>
    </source>
</evidence>
<sequence length="145" mass="17304">MEIKMIGEGCSLPLPYKYSKYLFCSSFLMSVTALVTLYYDEGYTSLYYFLLFLTSINFWRRPEYGFRRQLDQLLVYSGCLYVLYNVFLVLKTEFQRVTFISLFACVLIFDIIELLLCYFNSTKWIIFHMAIHLYVSLMGFYVLIL</sequence>
<keyword evidence="1" id="KW-0472">Membrane</keyword>
<protein>
    <recommendedName>
        <fullName evidence="3">TLC domain-containing protein</fullName>
    </recommendedName>
</protein>
<keyword evidence="1" id="KW-1133">Transmembrane helix</keyword>
<evidence type="ECO:0008006" key="3">
    <source>
        <dbReference type="Google" id="ProtNLM"/>
    </source>
</evidence>
<dbReference type="EMBL" id="MN739520">
    <property type="protein sequence ID" value="QHT10442.1"/>
    <property type="molecule type" value="Genomic_DNA"/>
</dbReference>
<reference evidence="2" key="1">
    <citation type="journal article" date="2020" name="Nature">
        <title>Giant virus diversity and host interactions through global metagenomics.</title>
        <authorList>
            <person name="Schulz F."/>
            <person name="Roux S."/>
            <person name="Paez-Espino D."/>
            <person name="Jungbluth S."/>
            <person name="Walsh D.A."/>
            <person name="Denef V.J."/>
            <person name="McMahon K.D."/>
            <person name="Konstantinidis K.T."/>
            <person name="Eloe-Fadrosh E.A."/>
            <person name="Kyrpides N.C."/>
            <person name="Woyke T."/>
        </authorList>
    </citation>
    <scope>NUCLEOTIDE SEQUENCE</scope>
    <source>
        <strain evidence="2">GVMAG-M-3300023174-107</strain>
    </source>
</reference>
<dbReference type="AlphaFoldDB" id="A0A6C0D1Y3"/>
<organism evidence="2">
    <name type="scientific">viral metagenome</name>
    <dbReference type="NCBI Taxonomy" id="1070528"/>
    <lineage>
        <taxon>unclassified sequences</taxon>
        <taxon>metagenomes</taxon>
        <taxon>organismal metagenomes</taxon>
    </lineage>
</organism>
<evidence type="ECO:0000313" key="2">
    <source>
        <dbReference type="EMBL" id="QHT10442.1"/>
    </source>
</evidence>
<feature type="transmembrane region" description="Helical" evidence="1">
    <location>
        <begin position="21"/>
        <end position="39"/>
    </location>
</feature>
<accession>A0A6C0D1Y3</accession>
<keyword evidence="1" id="KW-0812">Transmembrane</keyword>
<feature type="transmembrane region" description="Helical" evidence="1">
    <location>
        <begin position="73"/>
        <end position="90"/>
    </location>
</feature>